<dbReference type="NCBIfam" id="TIGR01536">
    <property type="entry name" value="asn_synth_AEB"/>
    <property type="match status" value="1"/>
</dbReference>
<feature type="active site" description="For GATase activity" evidence="8">
    <location>
        <position position="2"/>
    </location>
</feature>
<keyword evidence="6 8" id="KW-0315">Glutamine amidotransferase</keyword>
<dbReference type="InterPro" id="IPR006426">
    <property type="entry name" value="Asn_synth_AEB"/>
</dbReference>
<dbReference type="CDD" id="cd00712">
    <property type="entry name" value="AsnB"/>
    <property type="match status" value="1"/>
</dbReference>
<evidence type="ECO:0000256" key="2">
    <source>
        <dbReference type="ARBA" id="ARBA00005752"/>
    </source>
</evidence>
<dbReference type="InterPro" id="IPR033738">
    <property type="entry name" value="AsnB_N"/>
</dbReference>
<comment type="pathway">
    <text evidence="1">Amino-acid biosynthesis; L-asparagine biosynthesis; L-asparagine from L-aspartate (L-Gln route): step 1/1.</text>
</comment>
<comment type="similarity">
    <text evidence="2">Belongs to the asparagine synthetase family.</text>
</comment>
<dbReference type="CDD" id="cd01991">
    <property type="entry name" value="Asn_synthase_B_C"/>
    <property type="match status" value="1"/>
</dbReference>
<feature type="domain" description="Glutamine amidotransferase type-2" evidence="10">
    <location>
        <begin position="2"/>
        <end position="213"/>
    </location>
</feature>
<dbReference type="SUPFAM" id="SSF56235">
    <property type="entry name" value="N-terminal nucleophile aminohydrolases (Ntn hydrolases)"/>
    <property type="match status" value="1"/>
</dbReference>
<organism evidence="11 12">
    <name type="scientific">candidate division KSB3 bacterium</name>
    <dbReference type="NCBI Taxonomy" id="2044937"/>
    <lineage>
        <taxon>Bacteria</taxon>
        <taxon>candidate division KSB3</taxon>
    </lineage>
</organism>
<sequence>MCGIAGVINYYQKRDVSKRLVQKMVSALEHRGPDDIGIYVNSNVGLGIRRLSIIDVEKGHQPISNEDSSVWIVYNGEIYNYKELRAELEKNHHIFKTNSDTEVIIHLYEEMGRNLVTRLNGMFAFALWDTKRQTLLLGRDRVGIKPLFYYIGRDKLSFGSELKALLQDNSVPRELNLQALHDYLSYLYVPAPQTIFQKIKKLPPAHTLEYVDGEVSIQAYWSLPAYEPESQDSPAGHLDSKTVKRYATEVRDRLQEAVRRRLISDVPLGAFLSGGIDSSAIVALMTQASNSQIKTFSIGFPNAGYYDERKHARKIVNQFNTKHHEFEVEPNALEILPLLIRYFDEPFADSSAIPTYYLSKMARQHVTVCLSGTGGDEIFAGYRRYLLENLIRHYQQYPEFLRNLGMSISKLLPVSRASVIKEYFLLLKRFLACQESSPMLRHISMMTCFDEDAKQQLYAKRFPHHLVEPRSRIAEFYKKTDQHDDLTRTLWADFHTYLPDDLLVKEDRMTMAASLEGRVPFLDHELVEFVASLPSTLKVHKFTTKYIFKEAMRPLLPSGIIDRRKHGFAVPIGEWFKHDLKTYATEVFQDKTTKERGYFNIDVIQALLDEHQQGLEDYSSQLWALLIFELWCREYLDKT</sequence>
<evidence type="ECO:0000256" key="8">
    <source>
        <dbReference type="PIRSR" id="PIRSR001589-1"/>
    </source>
</evidence>
<evidence type="ECO:0000256" key="4">
    <source>
        <dbReference type="ARBA" id="ARBA00022741"/>
    </source>
</evidence>
<dbReference type="InterPro" id="IPR017932">
    <property type="entry name" value="GATase_2_dom"/>
</dbReference>
<evidence type="ECO:0000256" key="6">
    <source>
        <dbReference type="ARBA" id="ARBA00022962"/>
    </source>
</evidence>
<comment type="caution">
    <text evidence="11">The sequence shown here is derived from an EMBL/GenBank/DDBJ whole genome shotgun (WGS) entry which is preliminary data.</text>
</comment>
<dbReference type="Gene3D" id="3.40.50.620">
    <property type="entry name" value="HUPs"/>
    <property type="match status" value="1"/>
</dbReference>
<dbReference type="InterPro" id="IPR014729">
    <property type="entry name" value="Rossmann-like_a/b/a_fold"/>
</dbReference>
<dbReference type="AlphaFoldDB" id="A0A9D5JZK2"/>
<dbReference type="PANTHER" id="PTHR43284:SF1">
    <property type="entry name" value="ASPARAGINE SYNTHETASE"/>
    <property type="match status" value="1"/>
</dbReference>
<evidence type="ECO:0000259" key="10">
    <source>
        <dbReference type="PROSITE" id="PS51278"/>
    </source>
</evidence>
<feature type="binding site" evidence="9">
    <location>
        <position position="100"/>
    </location>
    <ligand>
        <name>L-glutamine</name>
        <dbReference type="ChEBI" id="CHEBI:58359"/>
    </ligand>
</feature>
<feature type="binding site" evidence="9">
    <location>
        <begin position="371"/>
        <end position="372"/>
    </location>
    <ligand>
        <name>ATP</name>
        <dbReference type="ChEBI" id="CHEBI:30616"/>
    </ligand>
</feature>
<evidence type="ECO:0000256" key="5">
    <source>
        <dbReference type="ARBA" id="ARBA00022840"/>
    </source>
</evidence>
<evidence type="ECO:0000256" key="3">
    <source>
        <dbReference type="ARBA" id="ARBA00012737"/>
    </source>
</evidence>
<dbReference type="Pfam" id="PF13537">
    <property type="entry name" value="GATase_7"/>
    <property type="match status" value="1"/>
</dbReference>
<evidence type="ECO:0000256" key="9">
    <source>
        <dbReference type="PIRSR" id="PIRSR001589-2"/>
    </source>
</evidence>
<dbReference type="Gene3D" id="3.60.20.10">
    <property type="entry name" value="Glutamine Phosphoribosylpyrophosphate, subunit 1, domain 1"/>
    <property type="match status" value="1"/>
</dbReference>
<dbReference type="GO" id="GO:0006529">
    <property type="term" value="P:asparagine biosynthetic process"/>
    <property type="evidence" value="ECO:0007669"/>
    <property type="project" value="UniProtKB-KW"/>
</dbReference>
<dbReference type="GO" id="GO:0005524">
    <property type="term" value="F:ATP binding"/>
    <property type="evidence" value="ECO:0007669"/>
    <property type="project" value="UniProtKB-KW"/>
</dbReference>
<evidence type="ECO:0000256" key="7">
    <source>
        <dbReference type="ARBA" id="ARBA00048741"/>
    </source>
</evidence>
<evidence type="ECO:0000313" key="11">
    <source>
        <dbReference type="EMBL" id="MBD3327113.1"/>
    </source>
</evidence>
<keyword evidence="8" id="KW-0028">Amino-acid biosynthesis</keyword>
<reference evidence="11" key="1">
    <citation type="submission" date="2019-11" db="EMBL/GenBank/DDBJ databases">
        <title>Microbial mats filling the niche in hypersaline microbial mats.</title>
        <authorList>
            <person name="Wong H.L."/>
            <person name="Macleod F.I."/>
            <person name="White R.A. III"/>
            <person name="Burns B.P."/>
        </authorList>
    </citation>
    <scope>NUCLEOTIDE SEQUENCE</scope>
    <source>
        <strain evidence="11">Rbin_158</strain>
    </source>
</reference>
<accession>A0A9D5JZK2</accession>
<evidence type="ECO:0000256" key="1">
    <source>
        <dbReference type="ARBA" id="ARBA00005187"/>
    </source>
</evidence>
<dbReference type="EMBL" id="WJJP01000689">
    <property type="protein sequence ID" value="MBD3327113.1"/>
    <property type="molecule type" value="Genomic_DNA"/>
</dbReference>
<keyword evidence="11" id="KW-0436">Ligase</keyword>
<proteinExistence type="inferred from homology"/>
<dbReference type="SUPFAM" id="SSF52402">
    <property type="entry name" value="Adenine nucleotide alpha hydrolases-like"/>
    <property type="match status" value="1"/>
</dbReference>
<feature type="binding site" evidence="9">
    <location>
        <position position="298"/>
    </location>
    <ligand>
        <name>ATP</name>
        <dbReference type="ChEBI" id="CHEBI:30616"/>
    </ligand>
</feature>
<evidence type="ECO:0000313" key="12">
    <source>
        <dbReference type="Proteomes" id="UP000649604"/>
    </source>
</evidence>
<dbReference type="PANTHER" id="PTHR43284">
    <property type="entry name" value="ASPARAGINE SYNTHETASE (GLUTAMINE-HYDROLYZING)"/>
    <property type="match status" value="1"/>
</dbReference>
<dbReference type="PIRSF" id="PIRSF001589">
    <property type="entry name" value="Asn_synthetase_glu-h"/>
    <property type="match status" value="1"/>
</dbReference>
<dbReference type="InterPro" id="IPR029055">
    <property type="entry name" value="Ntn_hydrolases_N"/>
</dbReference>
<gene>
    <name evidence="11" type="primary">asnB</name>
    <name evidence="11" type="ORF">GF339_21175</name>
</gene>
<dbReference type="EC" id="6.3.5.4" evidence="3"/>
<keyword evidence="8" id="KW-0061">Asparagine biosynthesis</keyword>
<keyword evidence="4 9" id="KW-0547">Nucleotide-binding</keyword>
<keyword evidence="5 9" id="KW-0067">ATP-binding</keyword>
<dbReference type="PROSITE" id="PS51278">
    <property type="entry name" value="GATASE_TYPE_2"/>
    <property type="match status" value="1"/>
</dbReference>
<protein>
    <recommendedName>
        <fullName evidence="3">asparagine synthase (glutamine-hydrolyzing)</fullName>
        <ecNumber evidence="3">6.3.5.4</ecNumber>
    </recommendedName>
</protein>
<comment type="catalytic activity">
    <reaction evidence="7">
        <text>L-aspartate + L-glutamine + ATP + H2O = L-asparagine + L-glutamate + AMP + diphosphate + H(+)</text>
        <dbReference type="Rhea" id="RHEA:12228"/>
        <dbReference type="ChEBI" id="CHEBI:15377"/>
        <dbReference type="ChEBI" id="CHEBI:15378"/>
        <dbReference type="ChEBI" id="CHEBI:29985"/>
        <dbReference type="ChEBI" id="CHEBI:29991"/>
        <dbReference type="ChEBI" id="CHEBI:30616"/>
        <dbReference type="ChEBI" id="CHEBI:33019"/>
        <dbReference type="ChEBI" id="CHEBI:58048"/>
        <dbReference type="ChEBI" id="CHEBI:58359"/>
        <dbReference type="ChEBI" id="CHEBI:456215"/>
        <dbReference type="EC" id="6.3.5.4"/>
    </reaction>
</comment>
<dbReference type="InterPro" id="IPR001962">
    <property type="entry name" value="Asn_synthase"/>
</dbReference>
<dbReference type="GO" id="GO:0004066">
    <property type="term" value="F:asparagine synthase (glutamine-hydrolyzing) activity"/>
    <property type="evidence" value="ECO:0007669"/>
    <property type="project" value="UniProtKB-EC"/>
</dbReference>
<name>A0A9D5JZK2_9BACT</name>
<dbReference type="Pfam" id="PF00733">
    <property type="entry name" value="Asn_synthase"/>
    <property type="match status" value="1"/>
</dbReference>
<dbReference type="InterPro" id="IPR051786">
    <property type="entry name" value="ASN_synthetase/amidase"/>
</dbReference>
<dbReference type="Proteomes" id="UP000649604">
    <property type="component" value="Unassembled WGS sequence"/>
</dbReference>
<dbReference type="GO" id="GO:0005829">
    <property type="term" value="C:cytosol"/>
    <property type="evidence" value="ECO:0007669"/>
    <property type="project" value="TreeGrafter"/>
</dbReference>